<protein>
    <submittedName>
        <fullName evidence="5">Hsp70 family protein</fullName>
    </submittedName>
</protein>
<evidence type="ECO:0000256" key="2">
    <source>
        <dbReference type="ARBA" id="ARBA00022840"/>
    </source>
</evidence>
<gene>
    <name evidence="5" type="ORF">ACFSJG_09870</name>
</gene>
<evidence type="ECO:0000256" key="3">
    <source>
        <dbReference type="ARBA" id="ARBA00023186"/>
    </source>
</evidence>
<proteinExistence type="predicted"/>
<name>A0ABW4P4Y5_9NOCA</name>
<dbReference type="PRINTS" id="PR00301">
    <property type="entry name" value="HEATSHOCK70"/>
</dbReference>
<evidence type="ECO:0000256" key="4">
    <source>
        <dbReference type="SAM" id="MobiDB-lite"/>
    </source>
</evidence>
<dbReference type="RefSeq" id="WP_378485021.1">
    <property type="nucleotide sequence ID" value="NZ_JBHUFB010000009.1"/>
</dbReference>
<dbReference type="SUPFAM" id="SSF53067">
    <property type="entry name" value="Actin-like ATPase domain"/>
    <property type="match status" value="2"/>
</dbReference>
<keyword evidence="6" id="KW-1185">Reference proteome</keyword>
<dbReference type="Gene3D" id="3.30.420.40">
    <property type="match status" value="2"/>
</dbReference>
<dbReference type="Gene3D" id="3.90.640.10">
    <property type="entry name" value="Actin, Chain A, domain 4"/>
    <property type="match status" value="1"/>
</dbReference>
<keyword evidence="1" id="KW-0547">Nucleotide-binding</keyword>
<dbReference type="Pfam" id="PF00012">
    <property type="entry name" value="HSP70"/>
    <property type="match status" value="1"/>
</dbReference>
<sequence length="599" mass="61809">MTTTDWWLSVDFGTSNTAAAHSGATSGRVEVLSLSHRSNLMPSAVYVDAPDRIAVGDVAANEAQRNPAGYLPAPKRLVGPPTLTVNGFTLPTSAPVAAVLRTVVSRAVAAHAGTAPAGVVLTHPEAWSPEQVQVLIDAAVAAGIDPVTVTTISEPRAAAQYYGRTHALQPGARIAVFDFGGGTLDVAVLAVDEDSSFRVIAARGDNGLGGKNLDGLVARWVDEQLDDRNPDLREYLRRAPLDVRQALDESIRHAKELLSEAPSATIAVSGNGERETLHLTRGEFEELTAPVLDRALALTRETLRDAGISAPDDLAALYLTGGTARMPLVHERLRELGPVATLDDPKTVVAQGALAHVGTAAVAPAPAAAGPVVPTVAELTPNWKAAPQDTGAGSARGRVVAAVAVLAVVAVAVVAGLALKGGGDDSAEAKETAATGSAGEDGGSGSSQNTGANGAALATTSEQAVAVLPPTLQDQLVDCTDSNLRTDQSAMIVFCELDTDGELAALTKPPFNSVTIYRDQTEAKQDIFSVRSGGFEGPNSTLLESTDRMAAADISAPDPNDGLVDFTYVNINTGVKVTVRDITDVASAKTFLSRSGLLT</sequence>
<comment type="caution">
    <text evidence="5">The sequence shown here is derived from an EMBL/GenBank/DDBJ whole genome shotgun (WGS) entry which is preliminary data.</text>
</comment>
<dbReference type="PANTHER" id="PTHR42749">
    <property type="entry name" value="CELL SHAPE-DETERMINING PROTEIN MREB"/>
    <property type="match status" value="1"/>
</dbReference>
<keyword evidence="3" id="KW-0143">Chaperone</keyword>
<evidence type="ECO:0000256" key="1">
    <source>
        <dbReference type="ARBA" id="ARBA00022741"/>
    </source>
</evidence>
<feature type="compositionally biased region" description="Low complexity" evidence="4">
    <location>
        <begin position="446"/>
        <end position="456"/>
    </location>
</feature>
<dbReference type="PANTHER" id="PTHR42749:SF1">
    <property type="entry name" value="CELL SHAPE-DETERMINING PROTEIN MREB"/>
    <property type="match status" value="1"/>
</dbReference>
<dbReference type="InterPro" id="IPR013126">
    <property type="entry name" value="Hsp_70_fam"/>
</dbReference>
<dbReference type="EMBL" id="JBHUFB010000009">
    <property type="protein sequence ID" value="MFD1812520.1"/>
    <property type="molecule type" value="Genomic_DNA"/>
</dbReference>
<evidence type="ECO:0000313" key="6">
    <source>
        <dbReference type="Proteomes" id="UP001597286"/>
    </source>
</evidence>
<organism evidence="5 6">
    <name type="scientific">Rhodococcus gannanensis</name>
    <dbReference type="NCBI Taxonomy" id="1960308"/>
    <lineage>
        <taxon>Bacteria</taxon>
        <taxon>Bacillati</taxon>
        <taxon>Actinomycetota</taxon>
        <taxon>Actinomycetes</taxon>
        <taxon>Mycobacteriales</taxon>
        <taxon>Nocardiaceae</taxon>
        <taxon>Rhodococcus</taxon>
    </lineage>
</organism>
<feature type="region of interest" description="Disordered" evidence="4">
    <location>
        <begin position="423"/>
        <end position="456"/>
    </location>
</feature>
<accession>A0ABW4P4Y5</accession>
<dbReference type="InterPro" id="IPR043129">
    <property type="entry name" value="ATPase_NBD"/>
</dbReference>
<evidence type="ECO:0000313" key="5">
    <source>
        <dbReference type="EMBL" id="MFD1812520.1"/>
    </source>
</evidence>
<keyword evidence="2" id="KW-0067">ATP-binding</keyword>
<dbReference type="Proteomes" id="UP001597286">
    <property type="component" value="Unassembled WGS sequence"/>
</dbReference>
<reference evidence="6" key="1">
    <citation type="journal article" date="2019" name="Int. J. Syst. Evol. Microbiol.">
        <title>The Global Catalogue of Microorganisms (GCM) 10K type strain sequencing project: providing services to taxonomists for standard genome sequencing and annotation.</title>
        <authorList>
            <consortium name="The Broad Institute Genomics Platform"/>
            <consortium name="The Broad Institute Genome Sequencing Center for Infectious Disease"/>
            <person name="Wu L."/>
            <person name="Ma J."/>
        </authorList>
    </citation>
    <scope>NUCLEOTIDE SEQUENCE [LARGE SCALE GENOMIC DNA]</scope>
    <source>
        <strain evidence="6">DT72</strain>
    </source>
</reference>